<dbReference type="AlphaFoldDB" id="A0ABD0RF63"/>
<name>A0ABD0RF63_CIRMR</name>
<organism evidence="5 6">
    <name type="scientific">Cirrhinus mrigala</name>
    <name type="common">Mrigala</name>
    <dbReference type="NCBI Taxonomy" id="683832"/>
    <lineage>
        <taxon>Eukaryota</taxon>
        <taxon>Metazoa</taxon>
        <taxon>Chordata</taxon>
        <taxon>Craniata</taxon>
        <taxon>Vertebrata</taxon>
        <taxon>Euteleostomi</taxon>
        <taxon>Actinopterygii</taxon>
        <taxon>Neopterygii</taxon>
        <taxon>Teleostei</taxon>
        <taxon>Ostariophysi</taxon>
        <taxon>Cypriniformes</taxon>
        <taxon>Cyprinidae</taxon>
        <taxon>Labeoninae</taxon>
        <taxon>Labeonini</taxon>
        <taxon>Cirrhinus</taxon>
    </lineage>
</organism>
<keyword evidence="6" id="KW-1185">Reference proteome</keyword>
<evidence type="ECO:0000256" key="4">
    <source>
        <dbReference type="SAM" id="MobiDB-lite"/>
    </source>
</evidence>
<evidence type="ECO:0000313" key="5">
    <source>
        <dbReference type="EMBL" id="KAL0196130.1"/>
    </source>
</evidence>
<dbReference type="Proteomes" id="UP001529510">
    <property type="component" value="Unassembled WGS sequence"/>
</dbReference>
<dbReference type="EMBL" id="JAMKFB020000004">
    <property type="protein sequence ID" value="KAL0196130.1"/>
    <property type="molecule type" value="Genomic_DNA"/>
</dbReference>
<comment type="caution">
    <text evidence="5">The sequence shown here is derived from an EMBL/GenBank/DDBJ whole genome shotgun (WGS) entry which is preliminary data.</text>
</comment>
<feature type="region of interest" description="Disordered" evidence="4">
    <location>
        <begin position="1"/>
        <end position="35"/>
    </location>
</feature>
<comment type="subcellular location">
    <subcellularLocation>
        <location evidence="1">Cytoplasm</location>
    </subcellularLocation>
</comment>
<dbReference type="GO" id="GO:0005737">
    <property type="term" value="C:cytoplasm"/>
    <property type="evidence" value="ECO:0007669"/>
    <property type="project" value="UniProtKB-SubCell"/>
</dbReference>
<gene>
    <name evidence="5" type="ORF">M9458_009702</name>
</gene>
<sequence>ASPKQPSVTGRLNDLSDMEDDGQAGQKPGKLSDIYSTTIPSVDSAVESWDGSAIDATFSTQ</sequence>
<feature type="compositionally biased region" description="Polar residues" evidence="4">
    <location>
        <begin position="1"/>
        <end position="10"/>
    </location>
</feature>
<evidence type="ECO:0000313" key="6">
    <source>
        <dbReference type="Proteomes" id="UP001529510"/>
    </source>
</evidence>
<protein>
    <submittedName>
        <fullName evidence="5">Uncharacterized protein</fullName>
    </submittedName>
</protein>
<keyword evidence="3" id="KW-0677">Repeat</keyword>
<dbReference type="PANTHER" id="PTHR46227:SF3">
    <property type="entry name" value="GLUTAMATE RECEPTOR-INTERACTING PROTEIN 1"/>
    <property type="match status" value="1"/>
</dbReference>
<feature type="non-terminal residue" evidence="5">
    <location>
        <position position="1"/>
    </location>
</feature>
<keyword evidence="2" id="KW-0963">Cytoplasm</keyword>
<accession>A0ABD0RF63</accession>
<dbReference type="InterPro" id="IPR043545">
    <property type="entry name" value="GRIP1/2"/>
</dbReference>
<evidence type="ECO:0000256" key="3">
    <source>
        <dbReference type="ARBA" id="ARBA00022737"/>
    </source>
</evidence>
<proteinExistence type="predicted"/>
<reference evidence="5 6" key="1">
    <citation type="submission" date="2024-05" db="EMBL/GenBank/DDBJ databases">
        <title>Genome sequencing and assembly of Indian major carp, Cirrhinus mrigala (Hamilton, 1822).</title>
        <authorList>
            <person name="Mohindra V."/>
            <person name="Chowdhury L.M."/>
            <person name="Lal K."/>
            <person name="Jena J.K."/>
        </authorList>
    </citation>
    <scope>NUCLEOTIDE SEQUENCE [LARGE SCALE GENOMIC DNA]</scope>
    <source>
        <strain evidence="5">CM1030</strain>
        <tissue evidence="5">Blood</tissue>
    </source>
</reference>
<feature type="non-terminal residue" evidence="5">
    <location>
        <position position="61"/>
    </location>
</feature>
<dbReference type="PANTHER" id="PTHR46227">
    <property type="entry name" value="GLUTAMATE RECEPTOR-INTERACTING PROTEIN GRIP"/>
    <property type="match status" value="1"/>
</dbReference>
<evidence type="ECO:0000256" key="2">
    <source>
        <dbReference type="ARBA" id="ARBA00022490"/>
    </source>
</evidence>
<evidence type="ECO:0000256" key="1">
    <source>
        <dbReference type="ARBA" id="ARBA00004496"/>
    </source>
</evidence>